<proteinExistence type="predicted"/>
<comment type="caution">
    <text evidence="2">The sequence shown here is derived from an EMBL/GenBank/DDBJ whole genome shotgun (WGS) entry which is preliminary data.</text>
</comment>
<dbReference type="InterPro" id="IPR011042">
    <property type="entry name" value="6-blade_b-propeller_TolB-like"/>
</dbReference>
<dbReference type="RefSeq" id="WP_276651588.1">
    <property type="nucleotide sequence ID" value="NZ_DOOG01000037.1"/>
</dbReference>
<accession>A0A358HPG4</accession>
<evidence type="ECO:0000313" key="2">
    <source>
        <dbReference type="EMBL" id="HBU97077.1"/>
    </source>
</evidence>
<reference evidence="2 3" key="1">
    <citation type="journal article" date="2018" name="Nat. Biotechnol.">
        <title>A standardized bacterial taxonomy based on genome phylogeny substantially revises the tree of life.</title>
        <authorList>
            <person name="Parks D.H."/>
            <person name="Chuvochina M."/>
            <person name="Waite D.W."/>
            <person name="Rinke C."/>
            <person name="Skarshewski A."/>
            <person name="Chaumeil P.A."/>
            <person name="Hugenholtz P."/>
        </authorList>
    </citation>
    <scope>NUCLEOTIDE SEQUENCE [LARGE SCALE GENOMIC DNA]</scope>
    <source>
        <strain evidence="2">UBA8707</strain>
    </source>
</reference>
<organism evidence="2 3">
    <name type="scientific">Thalassospira lucentensis</name>
    <dbReference type="NCBI Taxonomy" id="168935"/>
    <lineage>
        <taxon>Bacteria</taxon>
        <taxon>Pseudomonadati</taxon>
        <taxon>Pseudomonadota</taxon>
        <taxon>Alphaproteobacteria</taxon>
        <taxon>Rhodospirillales</taxon>
        <taxon>Thalassospiraceae</taxon>
        <taxon>Thalassospira</taxon>
    </lineage>
</organism>
<protein>
    <submittedName>
        <fullName evidence="2">Uncharacterized protein</fullName>
    </submittedName>
</protein>
<dbReference type="Gene3D" id="2.120.10.30">
    <property type="entry name" value="TolB, C-terminal domain"/>
    <property type="match status" value="1"/>
</dbReference>
<name>A0A358HPG4_9PROT</name>
<feature type="non-terminal residue" evidence="2">
    <location>
        <position position="1"/>
    </location>
</feature>
<feature type="compositionally biased region" description="Polar residues" evidence="1">
    <location>
        <begin position="62"/>
        <end position="73"/>
    </location>
</feature>
<dbReference type="AlphaFoldDB" id="A0A358HPG4"/>
<dbReference type="EMBL" id="DOOG01000037">
    <property type="protein sequence ID" value="HBU97077.1"/>
    <property type="molecule type" value="Genomic_DNA"/>
</dbReference>
<evidence type="ECO:0000313" key="3">
    <source>
        <dbReference type="Proteomes" id="UP000264753"/>
    </source>
</evidence>
<dbReference type="SUPFAM" id="SSF101898">
    <property type="entry name" value="NHL repeat"/>
    <property type="match status" value="1"/>
</dbReference>
<gene>
    <name evidence="2" type="ORF">DEF21_04110</name>
</gene>
<dbReference type="Proteomes" id="UP000264753">
    <property type="component" value="Unassembled WGS sequence"/>
</dbReference>
<feature type="region of interest" description="Disordered" evidence="1">
    <location>
        <begin position="54"/>
        <end position="73"/>
    </location>
</feature>
<evidence type="ECO:0000256" key="1">
    <source>
        <dbReference type="SAM" id="MobiDB-lite"/>
    </source>
</evidence>
<sequence length="73" mass="7635">KRGSQEASSIDVGANGTVYIRDTNNSALRKWNGANDSFDEVNNAPVGSIAVDADGRPWIATGGSSPTISRARD</sequence>